<evidence type="ECO:0000256" key="1">
    <source>
        <dbReference type="ARBA" id="ARBA00004651"/>
    </source>
</evidence>
<keyword evidence="4 9" id="KW-0812">Transmembrane</keyword>
<dbReference type="AlphaFoldDB" id="A0A811KY13"/>
<dbReference type="Gene3D" id="1.20.1250.20">
    <property type="entry name" value="MFS general substrate transporter like domains"/>
    <property type="match status" value="1"/>
</dbReference>
<dbReference type="PRINTS" id="PR00171">
    <property type="entry name" value="SUGRTRNSPORT"/>
</dbReference>
<dbReference type="GO" id="GO:0005886">
    <property type="term" value="C:plasma membrane"/>
    <property type="evidence" value="ECO:0007669"/>
    <property type="project" value="UniProtKB-SubCell"/>
</dbReference>
<feature type="region of interest" description="Disordered" evidence="8">
    <location>
        <begin position="1"/>
        <end position="45"/>
    </location>
</feature>
<dbReference type="EMBL" id="CAJFCW020000004">
    <property type="protein sequence ID" value="CAG9112867.1"/>
    <property type="molecule type" value="Genomic_DNA"/>
</dbReference>
<feature type="transmembrane region" description="Helical" evidence="9">
    <location>
        <begin position="180"/>
        <end position="200"/>
    </location>
</feature>
<feature type="transmembrane region" description="Helical" evidence="9">
    <location>
        <begin position="397"/>
        <end position="417"/>
    </location>
</feature>
<keyword evidence="12" id="KW-1185">Reference proteome</keyword>
<feature type="transmembrane region" description="Helical" evidence="9">
    <location>
        <begin position="495"/>
        <end position="516"/>
    </location>
</feature>
<comment type="subcellular location">
    <subcellularLocation>
        <location evidence="1">Cell membrane</location>
        <topology evidence="1">Multi-pass membrane protein</topology>
    </subcellularLocation>
</comment>
<keyword evidence="3" id="KW-1003">Cell membrane</keyword>
<feature type="transmembrane region" description="Helical" evidence="9">
    <location>
        <begin position="242"/>
        <end position="264"/>
    </location>
</feature>
<sequence length="538" mass="58953">MADSNENVNEDTANPTPSKEVVPSQNNEVVPSQSKEVVPSQSKEVTNTLSNTDAELLKSKYALTSKLVYALAIIGFGSSFQFGYNIGVINAPDKFIRQFIAENHNSIFNSELSDDSITLIFSLAVSLFPCGAMIGALASAFLADHFGRRTTLHANNGLALLGSFLMTSAKFFNFYPLFHIGRFVIGLNAGISSSVVPMYFTELSTVRLRGSVASLPQLVVTISILFSTVLGLPFLLGNENRWPFLFAVMSVPAVCQIVGLFGVAESPRYTLFFKENPEKALNDLSSLRGDEKFAQVELHSLEIEKQRQENAEKVNVASLLGNASFRWPLFLAAFLMMAQQLSGINAAMFFSTEIFRSAGLNDENSVYATIGVGVVNVLMTVVSVYLVDLPMFGRRSLLLIGMIGMIFASLALVISMYCFTHDIAANVTPYLACAFLLIFVIFFATGPGSIPFFYVSEVFPSSARASASAVCVATNWTFTVIVGVTFLPIEKNLKEFTFLIFTFCCLVASIVIMKFLPETKGKTVEEVEIEMQKKKRLC</sequence>
<keyword evidence="6 9" id="KW-0472">Membrane</keyword>
<dbReference type="Proteomes" id="UP000783686">
    <property type="component" value="Unassembled WGS sequence"/>
</dbReference>
<keyword evidence="5 9" id="KW-1133">Transmembrane helix</keyword>
<dbReference type="SUPFAM" id="SSF103473">
    <property type="entry name" value="MFS general substrate transporter"/>
    <property type="match status" value="1"/>
</dbReference>
<feature type="transmembrane region" description="Helical" evidence="9">
    <location>
        <begin position="467"/>
        <end position="489"/>
    </location>
</feature>
<dbReference type="PANTHER" id="PTHR23503">
    <property type="entry name" value="SOLUTE CARRIER FAMILY 2"/>
    <property type="match status" value="1"/>
</dbReference>
<proteinExistence type="inferred from homology"/>
<dbReference type="Pfam" id="PF00083">
    <property type="entry name" value="Sugar_tr"/>
    <property type="match status" value="1"/>
</dbReference>
<dbReference type="InterPro" id="IPR045263">
    <property type="entry name" value="GLUT"/>
</dbReference>
<feature type="transmembrane region" description="Helical" evidence="9">
    <location>
        <begin position="119"/>
        <end position="142"/>
    </location>
</feature>
<accession>A0A811KY13</accession>
<evidence type="ECO:0000259" key="10">
    <source>
        <dbReference type="PROSITE" id="PS50850"/>
    </source>
</evidence>
<feature type="transmembrane region" description="Helical" evidence="9">
    <location>
        <begin position="67"/>
        <end position="84"/>
    </location>
</feature>
<organism evidence="11 12">
    <name type="scientific">Bursaphelenchus okinawaensis</name>
    <dbReference type="NCBI Taxonomy" id="465554"/>
    <lineage>
        <taxon>Eukaryota</taxon>
        <taxon>Metazoa</taxon>
        <taxon>Ecdysozoa</taxon>
        <taxon>Nematoda</taxon>
        <taxon>Chromadorea</taxon>
        <taxon>Rhabditida</taxon>
        <taxon>Tylenchina</taxon>
        <taxon>Tylenchomorpha</taxon>
        <taxon>Aphelenchoidea</taxon>
        <taxon>Aphelenchoididae</taxon>
        <taxon>Bursaphelenchus</taxon>
    </lineage>
</organism>
<feature type="domain" description="Major facilitator superfamily (MFS) profile" evidence="10">
    <location>
        <begin position="71"/>
        <end position="520"/>
    </location>
</feature>
<evidence type="ECO:0000313" key="12">
    <source>
        <dbReference type="Proteomes" id="UP000614601"/>
    </source>
</evidence>
<dbReference type="FunFam" id="1.20.1250.20:FF:001511">
    <property type="entry name" value="Solute carrier family 2, facilitated glucose transporter member 5"/>
    <property type="match status" value="1"/>
</dbReference>
<dbReference type="PANTHER" id="PTHR23503:SF8">
    <property type="entry name" value="FACILITATED GLUCOSE TRANSPORTER PROTEIN 1"/>
    <property type="match status" value="1"/>
</dbReference>
<comment type="similarity">
    <text evidence="7">Belongs to the major facilitator superfamily. Sugar transporter (TC 2.A.1.1) family.</text>
</comment>
<comment type="caution">
    <text evidence="11">The sequence shown here is derived from an EMBL/GenBank/DDBJ whole genome shotgun (WGS) entry which is preliminary data.</text>
</comment>
<dbReference type="InterPro" id="IPR005828">
    <property type="entry name" value="MFS_sugar_transport-like"/>
</dbReference>
<feature type="transmembrane region" description="Helical" evidence="9">
    <location>
        <begin position="329"/>
        <end position="350"/>
    </location>
</feature>
<dbReference type="PROSITE" id="PS00216">
    <property type="entry name" value="SUGAR_TRANSPORT_1"/>
    <property type="match status" value="1"/>
</dbReference>
<reference evidence="11" key="1">
    <citation type="submission" date="2020-09" db="EMBL/GenBank/DDBJ databases">
        <authorList>
            <person name="Kikuchi T."/>
        </authorList>
    </citation>
    <scope>NUCLEOTIDE SEQUENCE</scope>
    <source>
        <strain evidence="11">SH1</strain>
    </source>
</reference>
<protein>
    <recommendedName>
        <fullName evidence="10">Major facilitator superfamily (MFS) profile domain-containing protein</fullName>
    </recommendedName>
</protein>
<gene>
    <name evidence="11" type="ORF">BOKJ2_LOCUS8613</name>
</gene>
<dbReference type="NCBIfam" id="TIGR00879">
    <property type="entry name" value="SP"/>
    <property type="match status" value="1"/>
</dbReference>
<dbReference type="InterPro" id="IPR036259">
    <property type="entry name" value="MFS_trans_sf"/>
</dbReference>
<dbReference type="PROSITE" id="PS00217">
    <property type="entry name" value="SUGAR_TRANSPORT_2"/>
    <property type="match status" value="1"/>
</dbReference>
<dbReference type="Proteomes" id="UP000614601">
    <property type="component" value="Unassembled WGS sequence"/>
</dbReference>
<evidence type="ECO:0000256" key="5">
    <source>
        <dbReference type="ARBA" id="ARBA00022989"/>
    </source>
</evidence>
<feature type="transmembrane region" description="Helical" evidence="9">
    <location>
        <begin position="365"/>
        <end position="385"/>
    </location>
</feature>
<dbReference type="EMBL" id="CAJFDH010000004">
    <property type="protein sequence ID" value="CAD5219776.1"/>
    <property type="molecule type" value="Genomic_DNA"/>
</dbReference>
<dbReference type="InterPro" id="IPR020846">
    <property type="entry name" value="MFS_dom"/>
</dbReference>
<evidence type="ECO:0000313" key="11">
    <source>
        <dbReference type="EMBL" id="CAD5219776.1"/>
    </source>
</evidence>
<dbReference type="InterPro" id="IPR003663">
    <property type="entry name" value="Sugar/inositol_transpt"/>
</dbReference>
<evidence type="ECO:0000256" key="7">
    <source>
        <dbReference type="RuleBase" id="RU003346"/>
    </source>
</evidence>
<feature type="transmembrane region" description="Helical" evidence="9">
    <location>
        <begin position="429"/>
        <end position="455"/>
    </location>
</feature>
<evidence type="ECO:0000256" key="6">
    <source>
        <dbReference type="ARBA" id="ARBA00023136"/>
    </source>
</evidence>
<feature type="transmembrane region" description="Helical" evidence="9">
    <location>
        <begin position="212"/>
        <end position="236"/>
    </location>
</feature>
<dbReference type="GO" id="GO:0005353">
    <property type="term" value="F:fructose transmembrane transporter activity"/>
    <property type="evidence" value="ECO:0007669"/>
    <property type="project" value="UniProtKB-ARBA"/>
</dbReference>
<dbReference type="PROSITE" id="PS50850">
    <property type="entry name" value="MFS"/>
    <property type="match status" value="1"/>
</dbReference>
<evidence type="ECO:0000256" key="3">
    <source>
        <dbReference type="ARBA" id="ARBA00022475"/>
    </source>
</evidence>
<dbReference type="OrthoDB" id="4540492at2759"/>
<name>A0A811KY13_9BILA</name>
<evidence type="ECO:0000256" key="4">
    <source>
        <dbReference type="ARBA" id="ARBA00022692"/>
    </source>
</evidence>
<dbReference type="GO" id="GO:1990539">
    <property type="term" value="P:fructose import across plasma membrane"/>
    <property type="evidence" value="ECO:0007669"/>
    <property type="project" value="UniProtKB-ARBA"/>
</dbReference>
<evidence type="ECO:0000256" key="2">
    <source>
        <dbReference type="ARBA" id="ARBA00022448"/>
    </source>
</evidence>
<evidence type="ECO:0000256" key="8">
    <source>
        <dbReference type="SAM" id="MobiDB-lite"/>
    </source>
</evidence>
<evidence type="ECO:0000256" key="9">
    <source>
        <dbReference type="SAM" id="Phobius"/>
    </source>
</evidence>
<keyword evidence="2 7" id="KW-0813">Transport</keyword>
<dbReference type="InterPro" id="IPR005829">
    <property type="entry name" value="Sugar_transporter_CS"/>
</dbReference>